<dbReference type="Proteomes" id="UP000502998">
    <property type="component" value="Chromosome"/>
</dbReference>
<sequence length="200" mass="23353">MPKATFLNLAVDKQEKVEMILLATFYNRHISQVKVSEIVEKMGMSRGAFYKYFIDLEDAHQYVVQKASIAVHREILTSVYTMSDDLFAGIANYLKKIARVDKTAKEWQQIQLLTANPTIFAKRNDHSNGQNAMVLQWQELLIKNDISMDTLEESQEFLFLIMDLVMEILTAFIVNDWDEKRLATIYQLRIKWLKQGIQKK</sequence>
<dbReference type="KEGG" id="esg:EsVE80_03280"/>
<accession>A0A679IHP8</accession>
<dbReference type="SUPFAM" id="SSF46689">
    <property type="entry name" value="Homeodomain-like"/>
    <property type="match status" value="1"/>
</dbReference>
<name>A0A679IHP8_9ENTE</name>
<evidence type="ECO:0000313" key="2">
    <source>
        <dbReference type="Proteomes" id="UP000502998"/>
    </source>
</evidence>
<dbReference type="InterPro" id="IPR009057">
    <property type="entry name" value="Homeodomain-like_sf"/>
</dbReference>
<evidence type="ECO:0000313" key="1">
    <source>
        <dbReference type="EMBL" id="BCA84805.1"/>
    </source>
</evidence>
<dbReference type="EMBL" id="AP022822">
    <property type="protein sequence ID" value="BCA84805.1"/>
    <property type="molecule type" value="Genomic_DNA"/>
</dbReference>
<organism evidence="1 2">
    <name type="scientific">Enterococcus saigonensis</name>
    <dbReference type="NCBI Taxonomy" id="1805431"/>
    <lineage>
        <taxon>Bacteria</taxon>
        <taxon>Bacillati</taxon>
        <taxon>Bacillota</taxon>
        <taxon>Bacilli</taxon>
        <taxon>Lactobacillales</taxon>
        <taxon>Enterococcaceae</taxon>
        <taxon>Enterococcus</taxon>
    </lineage>
</organism>
<proteinExistence type="predicted"/>
<dbReference type="Gene3D" id="1.10.357.10">
    <property type="entry name" value="Tetracycline Repressor, domain 2"/>
    <property type="match status" value="1"/>
</dbReference>
<dbReference type="RefSeq" id="WP_173102184.1">
    <property type="nucleotide sequence ID" value="NZ_AP022822.1"/>
</dbReference>
<gene>
    <name evidence="1" type="ORF">EsVE80_03280</name>
</gene>
<reference evidence="1 2" key="1">
    <citation type="submission" date="2020-02" db="EMBL/GenBank/DDBJ databases">
        <title>Characterization of vanA genotype vancomycin-resistant Enterococcus saigonensis VE80.</title>
        <authorList>
            <person name="Harada T."/>
            <person name="Motooka D."/>
            <person name="Nakamura S."/>
            <person name="Yamamoto Y."/>
            <person name="Kawahara R."/>
            <person name="Kawatsu K."/>
        </authorList>
    </citation>
    <scope>NUCLEOTIDE SEQUENCE [LARGE SCALE GENOMIC DNA]</scope>
    <source>
        <strain evidence="1 2">VE80</strain>
    </source>
</reference>
<dbReference type="Pfam" id="PF17924">
    <property type="entry name" value="TetR_C_19"/>
    <property type="match status" value="1"/>
</dbReference>
<protein>
    <submittedName>
        <fullName evidence="1">Uncharacterized protein</fullName>
    </submittedName>
</protein>
<dbReference type="AlphaFoldDB" id="A0A679IHP8"/>
<keyword evidence="2" id="KW-1185">Reference proteome</keyword>